<dbReference type="EMBL" id="BDQA01000274">
    <property type="protein sequence ID" value="GBH21721.1"/>
    <property type="molecule type" value="Genomic_RNA"/>
</dbReference>
<organism evidence="1">
    <name type="scientific">viral metagenome</name>
    <dbReference type="NCBI Taxonomy" id="1070528"/>
    <lineage>
        <taxon>unclassified sequences</taxon>
        <taxon>metagenomes</taxon>
        <taxon>organismal metagenomes</taxon>
    </lineage>
</organism>
<reference evidence="1" key="1">
    <citation type="submission" date="2017-04" db="EMBL/GenBank/DDBJ databases">
        <title>Unveiling RNA virosphere associated with marine microorganisms.</title>
        <authorList>
            <person name="Urayama S."/>
            <person name="Takaki Y."/>
            <person name="Nishi S."/>
            <person name="Yoshida Y."/>
            <person name="Deguchi S."/>
            <person name="Takai K."/>
            <person name="Nunoura T."/>
        </authorList>
    </citation>
    <scope>NUCLEOTIDE SEQUENCE</scope>
</reference>
<accession>A0A2V0R965</accession>
<evidence type="ECO:0000313" key="1">
    <source>
        <dbReference type="EMBL" id="GBH21721.1"/>
    </source>
</evidence>
<comment type="caution">
    <text evidence="1">The sequence shown here is derived from an EMBL/GenBank/DDBJ whole genome shotgun (WGS) entry which is preliminary data.</text>
</comment>
<proteinExistence type="predicted"/>
<name>A0A2V0R965_9ZZZZ</name>
<dbReference type="AlphaFoldDB" id="A0A2V0R965"/>
<protein>
    <submittedName>
        <fullName evidence="1">Uncharacterized protein</fullName>
    </submittedName>
</protein>
<sequence>MDVDEQTNRQERPEPQEERIGDFTNEVAYELRNRLASMAEGWQEQTGLEVSVVPTTNVQIEISHSDCIQYDIDPSWIGEIGTFSNLAIFDGFYNVDSESFIEIEFMSAVRLVYDEDIGEEVAQAVIGVRDNSSHCEYVKKGLTIELNGYDIHMGVPDHLFDEFSLELVHLETEDGDLEERLDNMMAFQMEVLKGASMLLVFRYFEEYNQLEASR</sequence>